<dbReference type="AlphaFoldDB" id="A0A1T5J6D2"/>
<dbReference type="RefSeq" id="WP_079489720.1">
    <property type="nucleotide sequence ID" value="NZ_FUZT01000002.1"/>
</dbReference>
<evidence type="ECO:0000259" key="1">
    <source>
        <dbReference type="Pfam" id="PF13847"/>
    </source>
</evidence>
<evidence type="ECO:0000313" key="2">
    <source>
        <dbReference type="EMBL" id="SKC46783.1"/>
    </source>
</evidence>
<dbReference type="Pfam" id="PF13847">
    <property type="entry name" value="Methyltransf_31"/>
    <property type="match status" value="1"/>
</dbReference>
<dbReference type="InterPro" id="IPR025714">
    <property type="entry name" value="Methyltranfer_dom"/>
</dbReference>
<dbReference type="GO" id="GO:0008168">
    <property type="term" value="F:methyltransferase activity"/>
    <property type="evidence" value="ECO:0007669"/>
    <property type="project" value="UniProtKB-KW"/>
</dbReference>
<feature type="domain" description="Methyltransferase" evidence="1">
    <location>
        <begin position="58"/>
        <end position="145"/>
    </location>
</feature>
<dbReference type="OrthoDB" id="9791837at2"/>
<dbReference type="Proteomes" id="UP000190285">
    <property type="component" value="Unassembled WGS sequence"/>
</dbReference>
<sequence length="269" mass="31780">MKSLRKTETIYPQSYIIKSDRGFEKKFNWTFSNIKWFLEAEETTDFYEKSIKELEPYIKKSKTVIDIGCGIGSFSISLAKKGLDITAIDMSSKVIEVLRKRAQKNLIQNINTYNSKFESITNKESYDIVLMSYMMGLVNDSNMEKILNMSNKYVVLILPIDEIKNDFSITELYERIGMNIELLKQQTYKELLEPLDRFKIKYDLKLIQSDFGQPFDSKEEALSFIKYYFKIPMIKNMQLVNWIEEKLIIKNKKYYLPNKKRSAMILIKV</sequence>
<keyword evidence="2" id="KW-0808">Transferase</keyword>
<dbReference type="CDD" id="cd02440">
    <property type="entry name" value="AdoMet_MTases"/>
    <property type="match status" value="1"/>
</dbReference>
<dbReference type="EMBL" id="FUZT01000002">
    <property type="protein sequence ID" value="SKC46783.1"/>
    <property type="molecule type" value="Genomic_DNA"/>
</dbReference>
<dbReference type="SUPFAM" id="SSF53335">
    <property type="entry name" value="S-adenosyl-L-methionine-dependent methyltransferases"/>
    <property type="match status" value="1"/>
</dbReference>
<gene>
    <name evidence="2" type="ORF">SAMN02194393_00932</name>
</gene>
<accession>A0A1T5J6D2</accession>
<dbReference type="STRING" id="36842.SAMN02194393_00932"/>
<keyword evidence="2" id="KW-0489">Methyltransferase</keyword>
<dbReference type="PANTHER" id="PTHR43861">
    <property type="entry name" value="TRANS-ACONITATE 2-METHYLTRANSFERASE-RELATED"/>
    <property type="match status" value="1"/>
</dbReference>
<reference evidence="3" key="1">
    <citation type="submission" date="2017-02" db="EMBL/GenBank/DDBJ databases">
        <authorList>
            <person name="Varghese N."/>
            <person name="Submissions S."/>
        </authorList>
    </citation>
    <scope>NUCLEOTIDE SEQUENCE [LARGE SCALE GENOMIC DNA]</scope>
    <source>
        <strain evidence="3">M1</strain>
    </source>
</reference>
<proteinExistence type="predicted"/>
<evidence type="ECO:0000313" key="3">
    <source>
        <dbReference type="Proteomes" id="UP000190285"/>
    </source>
</evidence>
<dbReference type="Gene3D" id="3.40.50.150">
    <property type="entry name" value="Vaccinia Virus protein VP39"/>
    <property type="match status" value="1"/>
</dbReference>
<organism evidence="2 3">
    <name type="scientific">Maledivibacter halophilus</name>
    <dbReference type="NCBI Taxonomy" id="36842"/>
    <lineage>
        <taxon>Bacteria</taxon>
        <taxon>Bacillati</taxon>
        <taxon>Bacillota</taxon>
        <taxon>Clostridia</taxon>
        <taxon>Peptostreptococcales</taxon>
        <taxon>Caminicellaceae</taxon>
        <taxon>Maledivibacter</taxon>
    </lineage>
</organism>
<dbReference type="GO" id="GO:0032259">
    <property type="term" value="P:methylation"/>
    <property type="evidence" value="ECO:0007669"/>
    <property type="project" value="UniProtKB-KW"/>
</dbReference>
<name>A0A1T5J6D2_9FIRM</name>
<protein>
    <submittedName>
        <fullName evidence="2">Methyltransferase domain-containing protein</fullName>
    </submittedName>
</protein>
<dbReference type="InterPro" id="IPR029063">
    <property type="entry name" value="SAM-dependent_MTases_sf"/>
</dbReference>
<keyword evidence="3" id="KW-1185">Reference proteome</keyword>